<reference evidence="2 3" key="1">
    <citation type="journal article" date="2018" name="Front. Plant Sci.">
        <title>Red Clover (Trifolium pratense) and Zigzag Clover (T. medium) - A Picture of Genomic Similarities and Differences.</title>
        <authorList>
            <person name="Dluhosova J."/>
            <person name="Istvanek J."/>
            <person name="Nedelnik J."/>
            <person name="Repkova J."/>
        </authorList>
    </citation>
    <scope>NUCLEOTIDE SEQUENCE [LARGE SCALE GENOMIC DNA]</scope>
    <source>
        <strain evidence="3">cv. 10/8</strain>
        <tissue evidence="2">Leaf</tissue>
    </source>
</reference>
<comment type="caution">
    <text evidence="2">The sequence shown here is derived from an EMBL/GenBank/DDBJ whole genome shotgun (WGS) entry which is preliminary data.</text>
</comment>
<dbReference type="PANTHER" id="PTHR46148">
    <property type="entry name" value="CHROMO DOMAIN-CONTAINING PROTEIN"/>
    <property type="match status" value="1"/>
</dbReference>
<evidence type="ECO:0000259" key="1">
    <source>
        <dbReference type="Pfam" id="PF24626"/>
    </source>
</evidence>
<proteinExistence type="predicted"/>
<dbReference type="Pfam" id="PF24626">
    <property type="entry name" value="SH3_Tf2-1"/>
    <property type="match status" value="1"/>
</dbReference>
<dbReference type="AlphaFoldDB" id="A0A392Q6E7"/>
<evidence type="ECO:0000313" key="2">
    <source>
        <dbReference type="EMBL" id="MCI19704.1"/>
    </source>
</evidence>
<keyword evidence="3" id="KW-1185">Reference proteome</keyword>
<dbReference type="SUPFAM" id="SSF54160">
    <property type="entry name" value="Chromo domain-like"/>
    <property type="match status" value="1"/>
</dbReference>
<dbReference type="Proteomes" id="UP000265520">
    <property type="component" value="Unassembled WGS sequence"/>
</dbReference>
<dbReference type="PANTHER" id="PTHR46148:SF52">
    <property type="entry name" value="OS04G0603800 PROTEIN"/>
    <property type="match status" value="1"/>
</dbReference>
<feature type="domain" description="Tf2-1-like SH3-like" evidence="1">
    <location>
        <begin position="17"/>
        <end position="81"/>
    </location>
</feature>
<dbReference type="EMBL" id="LXQA010116161">
    <property type="protein sequence ID" value="MCI19704.1"/>
    <property type="molecule type" value="Genomic_DNA"/>
</dbReference>
<dbReference type="InterPro" id="IPR056924">
    <property type="entry name" value="SH3_Tf2-1"/>
</dbReference>
<evidence type="ECO:0000313" key="3">
    <source>
        <dbReference type="Proteomes" id="UP000265520"/>
    </source>
</evidence>
<protein>
    <recommendedName>
        <fullName evidence="1">Tf2-1-like SH3-like domain-containing protein</fullName>
    </recommendedName>
</protein>
<sequence>MKKYADKKRRSVQFEIGEWVFLKLRPHRQQSVVKRINQKLAARYYGPFQIIDRLGAVAYKLALPEESKIHSVFHVSLLKKAIGNYHVQGELPQELAVSPTEVVYPEKVLGSRVIMQAGITVPQSLIQWKNKSLDDVTWEDDAYMKGQFPEFSLEDKAVFEGEGVDRDLDKEVGLDYGPKPIIWRVYSRRKGKEKE</sequence>
<dbReference type="InterPro" id="IPR016197">
    <property type="entry name" value="Chromo-like_dom_sf"/>
</dbReference>
<organism evidence="2 3">
    <name type="scientific">Trifolium medium</name>
    <dbReference type="NCBI Taxonomy" id="97028"/>
    <lineage>
        <taxon>Eukaryota</taxon>
        <taxon>Viridiplantae</taxon>
        <taxon>Streptophyta</taxon>
        <taxon>Embryophyta</taxon>
        <taxon>Tracheophyta</taxon>
        <taxon>Spermatophyta</taxon>
        <taxon>Magnoliopsida</taxon>
        <taxon>eudicotyledons</taxon>
        <taxon>Gunneridae</taxon>
        <taxon>Pentapetalae</taxon>
        <taxon>rosids</taxon>
        <taxon>fabids</taxon>
        <taxon>Fabales</taxon>
        <taxon>Fabaceae</taxon>
        <taxon>Papilionoideae</taxon>
        <taxon>50 kb inversion clade</taxon>
        <taxon>NPAAA clade</taxon>
        <taxon>Hologalegina</taxon>
        <taxon>IRL clade</taxon>
        <taxon>Trifolieae</taxon>
        <taxon>Trifolium</taxon>
    </lineage>
</organism>
<name>A0A392Q6E7_9FABA</name>
<accession>A0A392Q6E7</accession>